<evidence type="ECO:0000256" key="4">
    <source>
        <dbReference type="ARBA" id="ARBA00022676"/>
    </source>
</evidence>
<protein>
    <recommendedName>
        <fullName evidence="10">Alpha-1,3-glucosyltransferase</fullName>
        <ecNumber evidence="10">2.4.1.-</ecNumber>
    </recommendedName>
</protein>
<dbReference type="InterPro" id="IPR004856">
    <property type="entry name" value="Glyco_trans_ALG6/ALG8"/>
</dbReference>
<keyword evidence="7 10" id="KW-0256">Endoplasmic reticulum</keyword>
<evidence type="ECO:0000256" key="2">
    <source>
        <dbReference type="ARBA" id="ARBA00004922"/>
    </source>
</evidence>
<dbReference type="UniPathway" id="UPA00378"/>
<evidence type="ECO:0000256" key="7">
    <source>
        <dbReference type="ARBA" id="ARBA00022824"/>
    </source>
</evidence>
<keyword evidence="6 10" id="KW-0812">Transmembrane</keyword>
<feature type="transmembrane region" description="Helical" evidence="10">
    <location>
        <begin position="80"/>
        <end position="99"/>
    </location>
</feature>
<organism evidence="11 12">
    <name type="scientific">Brachionus calyciflorus</name>
    <dbReference type="NCBI Taxonomy" id="104777"/>
    <lineage>
        <taxon>Eukaryota</taxon>
        <taxon>Metazoa</taxon>
        <taxon>Spiralia</taxon>
        <taxon>Gnathifera</taxon>
        <taxon>Rotifera</taxon>
        <taxon>Eurotatoria</taxon>
        <taxon>Monogononta</taxon>
        <taxon>Pseudotrocha</taxon>
        <taxon>Ploima</taxon>
        <taxon>Brachionidae</taxon>
        <taxon>Brachionus</taxon>
    </lineage>
</organism>
<dbReference type="AlphaFoldDB" id="A0A813TPT0"/>
<evidence type="ECO:0000256" key="6">
    <source>
        <dbReference type="ARBA" id="ARBA00022692"/>
    </source>
</evidence>
<evidence type="ECO:0000256" key="8">
    <source>
        <dbReference type="ARBA" id="ARBA00022989"/>
    </source>
</evidence>
<keyword evidence="4 10" id="KW-0328">Glycosyltransferase</keyword>
<dbReference type="EMBL" id="CAJNOC010000910">
    <property type="protein sequence ID" value="CAF0816228.1"/>
    <property type="molecule type" value="Genomic_DNA"/>
</dbReference>
<evidence type="ECO:0000256" key="9">
    <source>
        <dbReference type="ARBA" id="ARBA00023136"/>
    </source>
</evidence>
<evidence type="ECO:0000313" key="12">
    <source>
        <dbReference type="Proteomes" id="UP000663879"/>
    </source>
</evidence>
<dbReference type="EC" id="2.4.1.-" evidence="10"/>
<accession>A0A813TPT0</accession>
<comment type="caution">
    <text evidence="10">Lacks conserved residue(s) required for the propagation of feature annotation.</text>
</comment>
<keyword evidence="12" id="KW-1185">Reference proteome</keyword>
<dbReference type="OrthoDB" id="4983at2759"/>
<sequence length="166" mass="19163">MDKCLLASSIFGFGSIEIEKIVPTSTPEFNDNVPCHTDQTIIKENLFSKKNKKRIIKSIYFSIIIPSTTTITKIEQYKIMSIFNALKIIVILSSILYRWSISLNTYSGQGKPVMFGDYEAQRHWMEITFNLNISDWYSNTSDNNLNYWGLDYPPLTAYHSYLLGHV</sequence>
<dbReference type="PANTHER" id="PTHR12413">
    <property type="entry name" value="DOLICHYL GLYCOSYLTRANSFERASE"/>
    <property type="match status" value="1"/>
</dbReference>
<comment type="similarity">
    <text evidence="3 10">Belongs to the ALG6/ALG8 glucosyltransferase family.</text>
</comment>
<keyword evidence="9 10" id="KW-0472">Membrane</keyword>
<proteinExistence type="inferred from homology"/>
<evidence type="ECO:0000256" key="5">
    <source>
        <dbReference type="ARBA" id="ARBA00022679"/>
    </source>
</evidence>
<comment type="caution">
    <text evidence="11">The sequence shown here is derived from an EMBL/GenBank/DDBJ whole genome shotgun (WGS) entry which is preliminary data.</text>
</comment>
<name>A0A813TPT0_9BILA</name>
<dbReference type="GO" id="GO:0005789">
    <property type="term" value="C:endoplasmic reticulum membrane"/>
    <property type="evidence" value="ECO:0007669"/>
    <property type="project" value="UniProtKB-SubCell"/>
</dbReference>
<dbReference type="Pfam" id="PF03155">
    <property type="entry name" value="Alg6_Alg8"/>
    <property type="match status" value="1"/>
</dbReference>
<keyword evidence="8 10" id="KW-1133">Transmembrane helix</keyword>
<keyword evidence="5 10" id="KW-0808">Transferase</keyword>
<comment type="subcellular location">
    <subcellularLocation>
        <location evidence="1 10">Endoplasmic reticulum membrane</location>
        <topology evidence="1 10">Multi-pass membrane protein</topology>
    </subcellularLocation>
</comment>
<dbReference type="PANTHER" id="PTHR12413:SF1">
    <property type="entry name" value="DOLICHYL PYROPHOSPHATE MAN9GLCNAC2 ALPHA-1,3-GLUCOSYLTRANSFERASE"/>
    <property type="match status" value="1"/>
</dbReference>
<gene>
    <name evidence="11" type="ORF">OXX778_LOCUS7225</name>
</gene>
<evidence type="ECO:0000256" key="1">
    <source>
        <dbReference type="ARBA" id="ARBA00004477"/>
    </source>
</evidence>
<dbReference type="Proteomes" id="UP000663879">
    <property type="component" value="Unassembled WGS sequence"/>
</dbReference>
<dbReference type="GO" id="GO:0042281">
    <property type="term" value="F:dolichyl pyrophosphate Man9GlcNAc2 alpha-1,3-glucosyltransferase activity"/>
    <property type="evidence" value="ECO:0007669"/>
    <property type="project" value="TreeGrafter"/>
</dbReference>
<reference evidence="11" key="1">
    <citation type="submission" date="2021-02" db="EMBL/GenBank/DDBJ databases">
        <authorList>
            <person name="Nowell W R."/>
        </authorList>
    </citation>
    <scope>NUCLEOTIDE SEQUENCE</scope>
    <source>
        <strain evidence="11">Ploen Becks lab</strain>
    </source>
</reference>
<evidence type="ECO:0000313" key="11">
    <source>
        <dbReference type="EMBL" id="CAF0816228.1"/>
    </source>
</evidence>
<evidence type="ECO:0000256" key="10">
    <source>
        <dbReference type="RuleBase" id="RU363110"/>
    </source>
</evidence>
<comment type="pathway">
    <text evidence="2 10">Protein modification; protein glycosylation.</text>
</comment>
<evidence type="ECO:0000256" key="3">
    <source>
        <dbReference type="ARBA" id="ARBA00008715"/>
    </source>
</evidence>